<dbReference type="Pfam" id="PF00172">
    <property type="entry name" value="Zn_clus"/>
    <property type="match status" value="1"/>
</dbReference>
<gene>
    <name evidence="3" type="ORF">VTL71DRAFT_183</name>
</gene>
<dbReference type="PANTHER" id="PTHR38111">
    <property type="entry name" value="ZN(2)-C6 FUNGAL-TYPE DOMAIN-CONTAINING PROTEIN-RELATED"/>
    <property type="match status" value="1"/>
</dbReference>
<dbReference type="InterPro" id="IPR021858">
    <property type="entry name" value="Fun_TF"/>
</dbReference>
<keyword evidence="1" id="KW-0539">Nucleus</keyword>
<feature type="domain" description="Zn(2)-C6 fungal-type" evidence="2">
    <location>
        <begin position="9"/>
        <end position="38"/>
    </location>
</feature>
<proteinExistence type="predicted"/>
<reference evidence="3 4" key="1">
    <citation type="journal article" date="2024" name="Commun. Biol.">
        <title>Comparative genomic analysis of thermophilic fungi reveals convergent evolutionary adaptations and gene losses.</title>
        <authorList>
            <person name="Steindorff A.S."/>
            <person name="Aguilar-Pontes M.V."/>
            <person name="Robinson A.J."/>
            <person name="Andreopoulos B."/>
            <person name="LaButti K."/>
            <person name="Kuo A."/>
            <person name="Mondo S."/>
            <person name="Riley R."/>
            <person name="Otillar R."/>
            <person name="Haridas S."/>
            <person name="Lipzen A."/>
            <person name="Grimwood J."/>
            <person name="Schmutz J."/>
            <person name="Clum A."/>
            <person name="Reid I.D."/>
            <person name="Moisan M.C."/>
            <person name="Butler G."/>
            <person name="Nguyen T.T.M."/>
            <person name="Dewar K."/>
            <person name="Conant G."/>
            <person name="Drula E."/>
            <person name="Henrissat B."/>
            <person name="Hansel C."/>
            <person name="Singer S."/>
            <person name="Hutchinson M.I."/>
            <person name="de Vries R.P."/>
            <person name="Natvig D.O."/>
            <person name="Powell A.J."/>
            <person name="Tsang A."/>
            <person name="Grigoriev I.V."/>
        </authorList>
    </citation>
    <scope>NUCLEOTIDE SEQUENCE [LARGE SCALE GENOMIC DNA]</scope>
    <source>
        <strain evidence="3 4">CBS 494.80</strain>
    </source>
</reference>
<dbReference type="InterPro" id="IPR001138">
    <property type="entry name" value="Zn2Cys6_DnaBD"/>
</dbReference>
<dbReference type="InterPro" id="IPR053178">
    <property type="entry name" value="Osmoadaptation_assoc"/>
</dbReference>
<keyword evidence="4" id="KW-1185">Reference proteome</keyword>
<accession>A0ABR4CZH9</accession>
<evidence type="ECO:0000259" key="2">
    <source>
        <dbReference type="PROSITE" id="PS50048"/>
    </source>
</evidence>
<dbReference type="PANTHER" id="PTHR38111:SF6">
    <property type="entry name" value="FINGER DOMAIN PROTEIN, PUTATIVE (AFU_ORTHOLOGUE AFUA_8G01940)-RELATED"/>
    <property type="match status" value="1"/>
</dbReference>
<sequence length="503" mass="55921">MVAVPRSKGCLICRKRRVKCDEVRPSCSQCRRGGRQCSGYDLPMTFITQQPRLKAQRNIADPRKKKSKDEPVKFLDSSLETSSCSTELVSNGPWTKQRTEYQSRIDPTIHCPLLNLSQLTTSFVHTLFPPTYLPPNLSFFASWLWQIPSHLSSTNPLLTTSAKALSLGFFGSETKAPTLEHESRVAYSRALWYLSKAIEDVDTGLNTETLCATMLLGFYECEIYMRTQDVSWVTHAGGAGKLMQIRGAQRHREGFDYIMFLGFRGIIIAEAVASGKPCFLDAEDWRSIVSSHESYQTSSEIFQQHNEFSNLFASVPGIAVDLVEATKYSPEDKSRISIIEHASSLRNAFKIWHERFTFSHPMSSLALESHNSSSTNQITTSSPTTHDEVWLSAWLCAYYACQIMLNTRLSLLTNIFTSTENAELINKLCIAVGNCSRVGNSGGQCLAFALPVALSLCKGELEGWILEGLSGKGGDGDGDGDWGNKGVNEGQIEMLRGFVRVKL</sequence>
<dbReference type="PROSITE" id="PS00463">
    <property type="entry name" value="ZN2_CY6_FUNGAL_1"/>
    <property type="match status" value="1"/>
</dbReference>
<evidence type="ECO:0000313" key="3">
    <source>
        <dbReference type="EMBL" id="KAL2075240.1"/>
    </source>
</evidence>
<organism evidence="3 4">
    <name type="scientific">Oculimacula yallundae</name>
    <dbReference type="NCBI Taxonomy" id="86028"/>
    <lineage>
        <taxon>Eukaryota</taxon>
        <taxon>Fungi</taxon>
        <taxon>Dikarya</taxon>
        <taxon>Ascomycota</taxon>
        <taxon>Pezizomycotina</taxon>
        <taxon>Leotiomycetes</taxon>
        <taxon>Helotiales</taxon>
        <taxon>Ploettnerulaceae</taxon>
        <taxon>Oculimacula</taxon>
    </lineage>
</organism>
<dbReference type="Gene3D" id="4.10.240.10">
    <property type="entry name" value="Zn(2)-C6 fungal-type DNA-binding domain"/>
    <property type="match status" value="1"/>
</dbReference>
<dbReference type="Proteomes" id="UP001595075">
    <property type="component" value="Unassembled WGS sequence"/>
</dbReference>
<dbReference type="CDD" id="cd00067">
    <property type="entry name" value="GAL4"/>
    <property type="match status" value="1"/>
</dbReference>
<dbReference type="PROSITE" id="PS50048">
    <property type="entry name" value="ZN2_CY6_FUNGAL_2"/>
    <property type="match status" value="1"/>
</dbReference>
<dbReference type="SMART" id="SM00066">
    <property type="entry name" value="GAL4"/>
    <property type="match status" value="1"/>
</dbReference>
<dbReference type="InterPro" id="IPR036864">
    <property type="entry name" value="Zn2-C6_fun-type_DNA-bd_sf"/>
</dbReference>
<name>A0ABR4CZH9_9HELO</name>
<evidence type="ECO:0000313" key="4">
    <source>
        <dbReference type="Proteomes" id="UP001595075"/>
    </source>
</evidence>
<dbReference type="EMBL" id="JAZHXI010000001">
    <property type="protein sequence ID" value="KAL2075240.1"/>
    <property type="molecule type" value="Genomic_DNA"/>
</dbReference>
<protein>
    <recommendedName>
        <fullName evidence="2">Zn(2)-C6 fungal-type domain-containing protein</fullName>
    </recommendedName>
</protein>
<dbReference type="Pfam" id="PF11951">
    <property type="entry name" value="Fungal_trans_2"/>
    <property type="match status" value="1"/>
</dbReference>
<evidence type="ECO:0000256" key="1">
    <source>
        <dbReference type="ARBA" id="ARBA00023242"/>
    </source>
</evidence>
<comment type="caution">
    <text evidence="3">The sequence shown here is derived from an EMBL/GenBank/DDBJ whole genome shotgun (WGS) entry which is preliminary data.</text>
</comment>
<dbReference type="SUPFAM" id="SSF57701">
    <property type="entry name" value="Zn2/Cys6 DNA-binding domain"/>
    <property type="match status" value="1"/>
</dbReference>